<sequence length="58" mass="7186">MNTIKTIQDYKEFLSNNRDKLCKYAVRVEELSSEDEWLQEDEWDEIYKRSVESKIYFE</sequence>
<organism evidence="1 2">
    <name type="scientific">Coprococcus comes</name>
    <dbReference type="NCBI Taxonomy" id="410072"/>
    <lineage>
        <taxon>Bacteria</taxon>
        <taxon>Bacillati</taxon>
        <taxon>Bacillota</taxon>
        <taxon>Clostridia</taxon>
        <taxon>Lachnospirales</taxon>
        <taxon>Lachnospiraceae</taxon>
        <taxon>Coprococcus</taxon>
    </lineage>
</organism>
<dbReference type="AlphaFoldDB" id="A0A849XPY4"/>
<reference evidence="1 2" key="2">
    <citation type="submission" date="2020-07" db="EMBL/GenBank/DDBJ databases">
        <title>Bacterial metabolism rescues the inhibition of intestinal drug absorption by food and drug additives.</title>
        <authorList>
            <person name="Zou L."/>
            <person name="Spanogiannopoulos P."/>
            <person name="Chien H.-C."/>
            <person name="Pieper L.M."/>
            <person name="Cai W."/>
            <person name="Khuri N."/>
            <person name="Pottel J."/>
            <person name="Vora B."/>
            <person name="Ni Z."/>
            <person name="Tsakalozou E."/>
            <person name="Zhang W."/>
            <person name="Shoichet B.K."/>
            <person name="Giacomini K.M."/>
            <person name="Turnbaugh P.J."/>
        </authorList>
    </citation>
    <scope>NUCLEOTIDE SEQUENCE [LARGE SCALE GENOMIC DNA]</scope>
    <source>
        <strain evidence="1 2">F22</strain>
    </source>
</reference>
<name>A0A849XPY4_9FIRM</name>
<protein>
    <submittedName>
        <fullName evidence="1">Uncharacterized protein</fullName>
    </submittedName>
</protein>
<gene>
    <name evidence="1" type="ORF">HUU93_07620</name>
</gene>
<evidence type="ECO:0000313" key="1">
    <source>
        <dbReference type="EMBL" id="NUN86461.1"/>
    </source>
</evidence>
<proteinExistence type="predicted"/>
<dbReference type="Proteomes" id="UP000554488">
    <property type="component" value="Unassembled WGS sequence"/>
</dbReference>
<dbReference type="EMBL" id="JABWDC010000023">
    <property type="protein sequence ID" value="NUN86461.1"/>
    <property type="molecule type" value="Genomic_DNA"/>
</dbReference>
<reference evidence="1 2" key="1">
    <citation type="submission" date="2020-04" db="EMBL/GenBank/DDBJ databases">
        <authorList>
            <person name="Pieper L."/>
        </authorList>
    </citation>
    <scope>NUCLEOTIDE SEQUENCE [LARGE SCALE GENOMIC DNA]</scope>
    <source>
        <strain evidence="1 2">F22</strain>
    </source>
</reference>
<dbReference type="RefSeq" id="WP_175305675.1">
    <property type="nucleotide sequence ID" value="NZ_JABWDC010000023.1"/>
</dbReference>
<evidence type="ECO:0000313" key="2">
    <source>
        <dbReference type="Proteomes" id="UP000554488"/>
    </source>
</evidence>
<accession>A0A849XPY4</accession>
<comment type="caution">
    <text evidence="1">The sequence shown here is derived from an EMBL/GenBank/DDBJ whole genome shotgun (WGS) entry which is preliminary data.</text>
</comment>